<comment type="caution">
    <text evidence="1">The sequence shown here is derived from an EMBL/GenBank/DDBJ whole genome shotgun (WGS) entry which is preliminary data.</text>
</comment>
<accession>A0A261RMZ6</accession>
<dbReference type="AlphaFoldDB" id="A0A261RMZ6"/>
<keyword evidence="2" id="KW-1185">Reference proteome</keyword>
<sequence length="281" mass="30831">MDRQGFIYLDIEHPVVAWNTYRGVLMSREQIGARHGAGVVSLRLAGIFDSGDFQRLQSELAIDAIRVRDFPSAVSRLSGMFVFDEVESALAAEQAAWGGHINSEYLTDVGLTYGTATRVDANWITQMLDADANLVPGWEQLAAKYWDGEACGATPIWEFLVDGSATVWGTHIRNQAYEVIQSRYPQALGLLEESRIAALLGFSLGHISSWLTRKGDHAELAFYLDNTANGDPRYRAAVEQYLRTAPPGSVNAHALLVSSGVARLPDLSSYFKVLPLSPAQL</sequence>
<dbReference type="EMBL" id="NEVJ01000001">
    <property type="protein sequence ID" value="OZI26042.1"/>
    <property type="molecule type" value="Genomic_DNA"/>
</dbReference>
<organism evidence="1 2">
    <name type="scientific">Bordetella genomosp. 9</name>
    <dbReference type="NCBI Taxonomy" id="1416803"/>
    <lineage>
        <taxon>Bacteria</taxon>
        <taxon>Pseudomonadati</taxon>
        <taxon>Pseudomonadota</taxon>
        <taxon>Betaproteobacteria</taxon>
        <taxon>Burkholderiales</taxon>
        <taxon>Alcaligenaceae</taxon>
        <taxon>Bordetella</taxon>
    </lineage>
</organism>
<evidence type="ECO:0000313" key="2">
    <source>
        <dbReference type="Proteomes" id="UP000216857"/>
    </source>
</evidence>
<dbReference type="RefSeq" id="WP_094845162.1">
    <property type="nucleotide sequence ID" value="NZ_NEVJ01000001.1"/>
</dbReference>
<dbReference type="SUPFAM" id="SSF56399">
    <property type="entry name" value="ADP-ribosylation"/>
    <property type="match status" value="1"/>
</dbReference>
<name>A0A261RMZ6_9BORD</name>
<evidence type="ECO:0000313" key="1">
    <source>
        <dbReference type="EMBL" id="OZI26042.1"/>
    </source>
</evidence>
<dbReference type="OrthoDB" id="9157247at2"/>
<reference evidence="1" key="1">
    <citation type="submission" date="2017-05" db="EMBL/GenBank/DDBJ databases">
        <title>Complete and WGS of Bordetella genogroups.</title>
        <authorList>
            <person name="Spilker T."/>
            <person name="Lipuma J."/>
        </authorList>
    </citation>
    <scope>NUCLEOTIDE SEQUENCE</scope>
    <source>
        <strain evidence="1">AU21707</strain>
    </source>
</reference>
<protein>
    <submittedName>
        <fullName evidence="1">Uncharacterized protein</fullName>
    </submittedName>
</protein>
<dbReference type="Proteomes" id="UP000216857">
    <property type="component" value="Unassembled WGS sequence"/>
</dbReference>
<gene>
    <name evidence="1" type="ORF">CAL26_01425</name>
</gene>
<proteinExistence type="predicted"/>